<dbReference type="AlphaFoldDB" id="A0A258FRB5"/>
<evidence type="ECO:0000313" key="8">
    <source>
        <dbReference type="EMBL" id="OYX34866.1"/>
    </source>
</evidence>
<dbReference type="PANTHER" id="PTHR21266:SF60">
    <property type="entry name" value="3-KETOSTEROID-9-ALPHA-MONOOXYGENASE, OXYGENASE COMPONENT"/>
    <property type="match status" value="1"/>
</dbReference>
<sequence length="384" mass="42896">MPADSSTSLSSRTARSADPGPDAKAPPQGFGRGFVLDTWYFAALARDVRPGEMKRHELLGEPVLIGRTRAGCLFAMRDICPHRAAPLSAGRIVDKGDPGGDGTETVECPYHGWRFRTDGVCAAIPSLVDDQAFEADRIRVRSYPVAESQGMVFVFLRADPRSEAEPDHAPPTFPGVVGGEAKLVEVMDFDSHIDHAVVGLMDPAHGPYVHQQWWWRSEHSMHEKSKRFEPCDLGFAMVRHAPSSNSRAYKILGGTPATEITFRLPGYRWEHILVGEKQVLALTCLTPVTETKTRITQIFWSDHWVFGIAKPFLRMGVVAFLKQDGGMVNLQNEGLRYDPALIWIDDADTQAKWYQQLKREWTKSRGEGRGFVNPVKSAVLRWKS</sequence>
<protein>
    <submittedName>
        <fullName evidence="8">2Fe-2S ferredoxin</fullName>
    </submittedName>
</protein>
<comment type="caution">
    <text evidence="8">The sequence shown here is derived from an EMBL/GenBank/DDBJ whole genome shotgun (WGS) entry which is preliminary data.</text>
</comment>
<feature type="compositionally biased region" description="Low complexity" evidence="6">
    <location>
        <begin position="1"/>
        <end position="18"/>
    </location>
</feature>
<evidence type="ECO:0000256" key="2">
    <source>
        <dbReference type="ARBA" id="ARBA00022723"/>
    </source>
</evidence>
<name>A0A258FRB5_9CAUL</name>
<dbReference type="PANTHER" id="PTHR21266">
    <property type="entry name" value="IRON-SULFUR DOMAIN CONTAINING PROTEIN"/>
    <property type="match status" value="1"/>
</dbReference>
<dbReference type="Proteomes" id="UP000215595">
    <property type="component" value="Unassembled WGS sequence"/>
</dbReference>
<evidence type="ECO:0000256" key="4">
    <source>
        <dbReference type="ARBA" id="ARBA00023004"/>
    </source>
</evidence>
<evidence type="ECO:0000256" key="1">
    <source>
        <dbReference type="ARBA" id="ARBA00022714"/>
    </source>
</evidence>
<keyword evidence="3" id="KW-0560">Oxidoreductase</keyword>
<evidence type="ECO:0000256" key="6">
    <source>
        <dbReference type="SAM" id="MobiDB-lite"/>
    </source>
</evidence>
<dbReference type="GO" id="GO:0051537">
    <property type="term" value="F:2 iron, 2 sulfur cluster binding"/>
    <property type="evidence" value="ECO:0007669"/>
    <property type="project" value="UniProtKB-KW"/>
</dbReference>
<dbReference type="InterPro" id="IPR017941">
    <property type="entry name" value="Rieske_2Fe-2S"/>
</dbReference>
<dbReference type="GO" id="GO:0046872">
    <property type="term" value="F:metal ion binding"/>
    <property type="evidence" value="ECO:0007669"/>
    <property type="project" value="UniProtKB-KW"/>
</dbReference>
<dbReference type="Pfam" id="PF00355">
    <property type="entry name" value="Rieske"/>
    <property type="match status" value="1"/>
</dbReference>
<evidence type="ECO:0000256" key="5">
    <source>
        <dbReference type="ARBA" id="ARBA00023014"/>
    </source>
</evidence>
<dbReference type="SUPFAM" id="SSF50022">
    <property type="entry name" value="ISP domain"/>
    <property type="match status" value="1"/>
</dbReference>
<dbReference type="InterPro" id="IPR036922">
    <property type="entry name" value="Rieske_2Fe-2S_sf"/>
</dbReference>
<dbReference type="Gene3D" id="2.102.10.10">
    <property type="entry name" value="Rieske [2Fe-2S] iron-sulphur domain"/>
    <property type="match status" value="1"/>
</dbReference>
<keyword evidence="2" id="KW-0479">Metal-binding</keyword>
<dbReference type="SUPFAM" id="SSF55961">
    <property type="entry name" value="Bet v1-like"/>
    <property type="match status" value="1"/>
</dbReference>
<feature type="domain" description="Rieske" evidence="7">
    <location>
        <begin position="40"/>
        <end position="154"/>
    </location>
</feature>
<dbReference type="InterPro" id="IPR050584">
    <property type="entry name" value="Cholesterol_7-desaturase"/>
</dbReference>
<dbReference type="CDD" id="cd03469">
    <property type="entry name" value="Rieske_RO_Alpha_N"/>
    <property type="match status" value="1"/>
</dbReference>
<dbReference type="GO" id="GO:0016491">
    <property type="term" value="F:oxidoreductase activity"/>
    <property type="evidence" value="ECO:0007669"/>
    <property type="project" value="UniProtKB-KW"/>
</dbReference>
<keyword evidence="5" id="KW-0411">Iron-sulfur</keyword>
<organism evidence="8 9">
    <name type="scientific">Brevundimonas subvibrioides</name>
    <dbReference type="NCBI Taxonomy" id="74313"/>
    <lineage>
        <taxon>Bacteria</taxon>
        <taxon>Pseudomonadati</taxon>
        <taxon>Pseudomonadota</taxon>
        <taxon>Alphaproteobacteria</taxon>
        <taxon>Caulobacterales</taxon>
        <taxon>Caulobacteraceae</taxon>
        <taxon>Brevundimonas</taxon>
    </lineage>
</organism>
<evidence type="ECO:0000259" key="7">
    <source>
        <dbReference type="PROSITE" id="PS51296"/>
    </source>
</evidence>
<proteinExistence type="predicted"/>
<keyword evidence="4" id="KW-0408">Iron</keyword>
<keyword evidence="1" id="KW-0001">2Fe-2S</keyword>
<dbReference type="Gene3D" id="3.90.380.10">
    <property type="entry name" value="Naphthalene 1,2-dioxygenase Alpha Subunit, Chain A, domain 1"/>
    <property type="match status" value="1"/>
</dbReference>
<evidence type="ECO:0000313" key="9">
    <source>
        <dbReference type="Proteomes" id="UP000215595"/>
    </source>
</evidence>
<accession>A0A258FRB5</accession>
<dbReference type="PROSITE" id="PS51296">
    <property type="entry name" value="RIESKE"/>
    <property type="match status" value="1"/>
</dbReference>
<gene>
    <name evidence="8" type="ORF">B7Z01_04860</name>
</gene>
<reference evidence="8 9" key="1">
    <citation type="submission" date="2017-03" db="EMBL/GenBank/DDBJ databases">
        <title>Lifting the veil on microbial sulfur biogeochemistry in mining wastewaters.</title>
        <authorList>
            <person name="Kantor R.S."/>
            <person name="Colenbrander Nelson T."/>
            <person name="Marshall S."/>
            <person name="Bennett D."/>
            <person name="Apte S."/>
            <person name="Camacho D."/>
            <person name="Thomas B.C."/>
            <person name="Warren L.A."/>
            <person name="Banfield J.F."/>
        </authorList>
    </citation>
    <scope>NUCLEOTIDE SEQUENCE [LARGE SCALE GENOMIC DNA]</scope>
    <source>
        <strain evidence="8">32-69-9</strain>
    </source>
</reference>
<evidence type="ECO:0000256" key="3">
    <source>
        <dbReference type="ARBA" id="ARBA00023002"/>
    </source>
</evidence>
<dbReference type="EMBL" id="NCEB01000007">
    <property type="protein sequence ID" value="OYX34866.1"/>
    <property type="molecule type" value="Genomic_DNA"/>
</dbReference>
<feature type="region of interest" description="Disordered" evidence="6">
    <location>
        <begin position="1"/>
        <end position="29"/>
    </location>
</feature>